<reference evidence="4 5" key="1">
    <citation type="submission" date="2021-12" db="EMBL/GenBank/DDBJ databases">
        <title>High titer production of polyol ester of fatty acids by Rhodotorula paludigena BS15 towards product separation-free biomass refinery.</title>
        <authorList>
            <person name="Mano J."/>
            <person name="Ono H."/>
            <person name="Tanaka T."/>
            <person name="Naito K."/>
            <person name="Sushida H."/>
            <person name="Ike M."/>
            <person name="Tokuyasu K."/>
            <person name="Kitaoka M."/>
        </authorList>
    </citation>
    <scope>NUCLEOTIDE SEQUENCE [LARGE SCALE GENOMIC DNA]</scope>
    <source>
        <strain evidence="4 5">BS15</strain>
    </source>
</reference>
<feature type="compositionally biased region" description="Low complexity" evidence="1">
    <location>
        <begin position="582"/>
        <end position="594"/>
    </location>
</feature>
<proteinExistence type="predicted"/>
<dbReference type="InterPro" id="IPR002123">
    <property type="entry name" value="Plipid/glycerol_acylTrfase"/>
</dbReference>
<feature type="compositionally biased region" description="Low complexity" evidence="1">
    <location>
        <begin position="719"/>
        <end position="728"/>
    </location>
</feature>
<comment type="caution">
    <text evidence="4">The sequence shown here is derived from an EMBL/GenBank/DDBJ whole genome shotgun (WGS) entry which is preliminary data.</text>
</comment>
<dbReference type="SUPFAM" id="SSF69593">
    <property type="entry name" value="Glycerol-3-phosphate (1)-acyltransferase"/>
    <property type="match status" value="1"/>
</dbReference>
<organism evidence="4 5">
    <name type="scientific">Rhodotorula paludigena</name>
    <dbReference type="NCBI Taxonomy" id="86838"/>
    <lineage>
        <taxon>Eukaryota</taxon>
        <taxon>Fungi</taxon>
        <taxon>Dikarya</taxon>
        <taxon>Basidiomycota</taxon>
        <taxon>Pucciniomycotina</taxon>
        <taxon>Microbotryomycetes</taxon>
        <taxon>Sporidiobolales</taxon>
        <taxon>Sporidiobolaceae</taxon>
        <taxon>Rhodotorula</taxon>
    </lineage>
</organism>
<feature type="transmembrane region" description="Helical" evidence="2">
    <location>
        <begin position="344"/>
        <end position="372"/>
    </location>
</feature>
<keyword evidence="5" id="KW-1185">Reference proteome</keyword>
<keyword evidence="2" id="KW-1133">Transmembrane helix</keyword>
<feature type="compositionally biased region" description="Gly residues" evidence="1">
    <location>
        <begin position="698"/>
        <end position="707"/>
    </location>
</feature>
<feature type="transmembrane region" description="Helical" evidence="2">
    <location>
        <begin position="450"/>
        <end position="467"/>
    </location>
</feature>
<dbReference type="EMBL" id="BQKY01000015">
    <property type="protein sequence ID" value="GJN93991.1"/>
    <property type="molecule type" value="Genomic_DNA"/>
</dbReference>
<feature type="compositionally biased region" description="Acidic residues" evidence="1">
    <location>
        <begin position="523"/>
        <end position="533"/>
    </location>
</feature>
<dbReference type="Pfam" id="PF01553">
    <property type="entry name" value="Acyltransferase"/>
    <property type="match status" value="1"/>
</dbReference>
<dbReference type="Proteomes" id="UP001342314">
    <property type="component" value="Unassembled WGS sequence"/>
</dbReference>
<dbReference type="InterPro" id="IPR052744">
    <property type="entry name" value="GPAT/DAPAT"/>
</dbReference>
<accession>A0AAV5GN32</accession>
<feature type="compositionally biased region" description="Low complexity" evidence="1">
    <location>
        <begin position="624"/>
        <end position="636"/>
    </location>
</feature>
<dbReference type="AlphaFoldDB" id="A0AAV5GN32"/>
<dbReference type="PANTHER" id="PTHR31605:SF0">
    <property type="entry name" value="GLYCEROL-3-PHOSPHATE O-ACYLTRANSFERASE 1"/>
    <property type="match status" value="1"/>
</dbReference>
<evidence type="ECO:0000313" key="5">
    <source>
        <dbReference type="Proteomes" id="UP001342314"/>
    </source>
</evidence>
<evidence type="ECO:0000256" key="2">
    <source>
        <dbReference type="SAM" id="Phobius"/>
    </source>
</evidence>
<sequence length="783" mass="84765">MPTTTGFGHTHTVLRGIAAYAFMSFWHKVQVLVSDEAAELAGTDDPDVLVPDEGTPMIVVANHWNSAADVAVLSCYFPHYRKLHYWAKSTLFAPGLPRTILLDAGNIPVDRKTKDNQKLFAATFDALKAGEAIAVFPEGGSETVHTLPALKDGASWAALEYAKNIRDPQAGHALSDGRTLERAPVDVTLCIAGIGYSDKTKYRACATMEFGLNISVEPYVDEFLVSPKSAVKKLTQKVHDELTKVTVNAPDWETRHAAMMARKVLWPDDRKLPLKHLRKMDQALVDLFAAPAPSRSLRRLCRLLNDYRDALNATGLSHLSLSSLPLPATLDPDVPHPLPTRFRVLASVLLSTLSCLIRLPFFLLPLIVHLPVYLFARYASSGALEEDQAQNKVAIGLVLALATYAAFFAVVCALLWTSIPWGGALIVGVVGLIAFVAYHNRLVDDNFRQFQRLSALWTVLFALWTPVAREEASHFLHSVHPSLSPLPPRAGGAEAWNADLPYGEGGTTEEEEDAALLGGRSAEDDDDDDEEVTDGATDQGTNGLLHPESSRTGRRTTRRTPLPSPALFSEQDRLLGGPMRPRPSSSSSPSPSRRAGTSTPDETTIEMPPLSSSAQGAPPAGEVQLGPPTAAAQQQPPRRRTPRGGLRSRARAVRELLRLRAETVASLRDLLFADDAVDDDEENDAAIEAFVADSEAYGRGGGLGGRRSGSSETLRPSTSSAGAQAGQSISLRPTSTIASSVRGFTTTTLGEREVESRRLAREVGARMREWGWRGSGLGSVKLR</sequence>
<feature type="region of interest" description="Disordered" evidence="1">
    <location>
        <begin position="494"/>
        <end position="513"/>
    </location>
</feature>
<feature type="transmembrane region" description="Helical" evidence="2">
    <location>
        <begin position="393"/>
        <end position="416"/>
    </location>
</feature>
<dbReference type="PANTHER" id="PTHR31605">
    <property type="entry name" value="GLYCEROL-3-PHOSPHATE O-ACYLTRANSFERASE 1"/>
    <property type="match status" value="1"/>
</dbReference>
<feature type="region of interest" description="Disordered" evidence="1">
    <location>
        <begin position="696"/>
        <end position="734"/>
    </location>
</feature>
<feature type="region of interest" description="Disordered" evidence="1">
    <location>
        <begin position="519"/>
        <end position="649"/>
    </location>
</feature>
<evidence type="ECO:0000256" key="1">
    <source>
        <dbReference type="SAM" id="MobiDB-lite"/>
    </source>
</evidence>
<gene>
    <name evidence="4" type="ORF">Rhopal_007054-T1</name>
</gene>
<name>A0AAV5GN32_9BASI</name>
<feature type="domain" description="Phospholipid/glycerol acyltransferase" evidence="3">
    <location>
        <begin position="57"/>
        <end position="197"/>
    </location>
</feature>
<evidence type="ECO:0000259" key="3">
    <source>
        <dbReference type="SMART" id="SM00563"/>
    </source>
</evidence>
<dbReference type="SMART" id="SM00563">
    <property type="entry name" value="PlsC"/>
    <property type="match status" value="1"/>
</dbReference>
<keyword evidence="2" id="KW-0472">Membrane</keyword>
<dbReference type="GO" id="GO:0016287">
    <property type="term" value="F:glycerone-phosphate O-acyltransferase activity"/>
    <property type="evidence" value="ECO:0007669"/>
    <property type="project" value="TreeGrafter"/>
</dbReference>
<evidence type="ECO:0000313" key="4">
    <source>
        <dbReference type="EMBL" id="GJN93991.1"/>
    </source>
</evidence>
<keyword evidence="2" id="KW-0812">Transmembrane</keyword>
<feature type="compositionally biased region" description="Basic residues" evidence="1">
    <location>
        <begin position="637"/>
        <end position="649"/>
    </location>
</feature>
<dbReference type="GO" id="GO:0008654">
    <property type="term" value="P:phospholipid biosynthetic process"/>
    <property type="evidence" value="ECO:0007669"/>
    <property type="project" value="TreeGrafter"/>
</dbReference>
<feature type="transmembrane region" description="Helical" evidence="2">
    <location>
        <begin position="422"/>
        <end position="438"/>
    </location>
</feature>
<dbReference type="GO" id="GO:0004366">
    <property type="term" value="F:glycerol-3-phosphate O-acyltransferase activity"/>
    <property type="evidence" value="ECO:0007669"/>
    <property type="project" value="TreeGrafter"/>
</dbReference>
<protein>
    <recommendedName>
        <fullName evidence="3">Phospholipid/glycerol acyltransferase domain-containing protein</fullName>
    </recommendedName>
</protein>